<dbReference type="AlphaFoldDB" id="A0A5B7FPY0"/>
<evidence type="ECO:0000313" key="3">
    <source>
        <dbReference type="Proteomes" id="UP000324222"/>
    </source>
</evidence>
<gene>
    <name evidence="2" type="ORF">E2C01_043614</name>
</gene>
<dbReference type="Proteomes" id="UP000324222">
    <property type="component" value="Unassembled WGS sequence"/>
</dbReference>
<comment type="caution">
    <text evidence="2">The sequence shown here is derived from an EMBL/GenBank/DDBJ whole genome shotgun (WGS) entry which is preliminary data.</text>
</comment>
<protein>
    <submittedName>
        <fullName evidence="2">Uncharacterized protein</fullName>
    </submittedName>
</protein>
<feature type="compositionally biased region" description="Low complexity" evidence="1">
    <location>
        <begin position="47"/>
        <end position="57"/>
    </location>
</feature>
<evidence type="ECO:0000313" key="2">
    <source>
        <dbReference type="EMBL" id="MPC49800.1"/>
    </source>
</evidence>
<organism evidence="2 3">
    <name type="scientific">Portunus trituberculatus</name>
    <name type="common">Swimming crab</name>
    <name type="synonym">Neptunus trituberculatus</name>
    <dbReference type="NCBI Taxonomy" id="210409"/>
    <lineage>
        <taxon>Eukaryota</taxon>
        <taxon>Metazoa</taxon>
        <taxon>Ecdysozoa</taxon>
        <taxon>Arthropoda</taxon>
        <taxon>Crustacea</taxon>
        <taxon>Multicrustacea</taxon>
        <taxon>Malacostraca</taxon>
        <taxon>Eumalacostraca</taxon>
        <taxon>Eucarida</taxon>
        <taxon>Decapoda</taxon>
        <taxon>Pleocyemata</taxon>
        <taxon>Brachyura</taxon>
        <taxon>Eubrachyura</taxon>
        <taxon>Portunoidea</taxon>
        <taxon>Portunidae</taxon>
        <taxon>Portuninae</taxon>
        <taxon>Portunus</taxon>
    </lineage>
</organism>
<reference evidence="2 3" key="1">
    <citation type="submission" date="2019-05" db="EMBL/GenBank/DDBJ databases">
        <title>Another draft genome of Portunus trituberculatus and its Hox gene families provides insights of decapod evolution.</title>
        <authorList>
            <person name="Jeong J.-H."/>
            <person name="Song I."/>
            <person name="Kim S."/>
            <person name="Choi T."/>
            <person name="Kim D."/>
            <person name="Ryu S."/>
            <person name="Kim W."/>
        </authorList>
    </citation>
    <scope>NUCLEOTIDE SEQUENCE [LARGE SCALE GENOMIC DNA]</scope>
    <source>
        <tissue evidence="2">Muscle</tissue>
    </source>
</reference>
<feature type="region of interest" description="Disordered" evidence="1">
    <location>
        <begin position="22"/>
        <end position="66"/>
    </location>
</feature>
<proteinExistence type="predicted"/>
<name>A0A5B7FPY0_PORTR</name>
<evidence type="ECO:0000256" key="1">
    <source>
        <dbReference type="SAM" id="MobiDB-lite"/>
    </source>
</evidence>
<dbReference type="EMBL" id="VSRR010009100">
    <property type="protein sequence ID" value="MPC49800.1"/>
    <property type="molecule type" value="Genomic_DNA"/>
</dbReference>
<sequence>MSKGRTATRGWLVAGAAGVLGRSERGQVGEGAGPAVEGCPDGRHSHSSAVPASVSVVNPPPPLSHRRHRLVSLARPHTRPPESLLAATPRPPHVLERAWVLLYADWHNTWAFAYTSLTSTS</sequence>
<accession>A0A5B7FPY0</accession>
<keyword evidence="3" id="KW-1185">Reference proteome</keyword>